<dbReference type="Proteomes" id="UP000492821">
    <property type="component" value="Unassembled WGS sequence"/>
</dbReference>
<evidence type="ECO:0000313" key="3">
    <source>
        <dbReference type="WBParaSite" id="Pan_g23025.t1"/>
    </source>
</evidence>
<dbReference type="SMART" id="SM00225">
    <property type="entry name" value="BTB"/>
    <property type="match status" value="1"/>
</dbReference>
<accession>A0A7E4VNM2</accession>
<reference evidence="2" key="1">
    <citation type="journal article" date="2013" name="Genetics">
        <title>The draft genome and transcriptome of Panagrellus redivivus are shaped by the harsh demands of a free-living lifestyle.</title>
        <authorList>
            <person name="Srinivasan J."/>
            <person name="Dillman A.R."/>
            <person name="Macchietto M.G."/>
            <person name="Heikkinen L."/>
            <person name="Lakso M."/>
            <person name="Fracchia K.M."/>
            <person name="Antoshechkin I."/>
            <person name="Mortazavi A."/>
            <person name="Wong G."/>
            <person name="Sternberg P.W."/>
        </authorList>
    </citation>
    <scope>NUCLEOTIDE SEQUENCE [LARGE SCALE GENOMIC DNA]</scope>
    <source>
        <strain evidence="2">MT8872</strain>
    </source>
</reference>
<evidence type="ECO:0000259" key="1">
    <source>
        <dbReference type="PROSITE" id="PS50097"/>
    </source>
</evidence>
<feature type="domain" description="BTB" evidence="1">
    <location>
        <begin position="103"/>
        <end position="170"/>
    </location>
</feature>
<dbReference type="PANTHER" id="PTHR24413">
    <property type="entry name" value="SPECKLE-TYPE POZ PROTEIN"/>
    <property type="match status" value="1"/>
</dbReference>
<dbReference type="Gene3D" id="3.30.710.10">
    <property type="entry name" value="Potassium Channel Kv1.1, Chain A"/>
    <property type="match status" value="1"/>
</dbReference>
<evidence type="ECO:0000313" key="2">
    <source>
        <dbReference type="Proteomes" id="UP000492821"/>
    </source>
</evidence>
<protein>
    <submittedName>
        <fullName evidence="3">BTB domain-containing protein</fullName>
    </submittedName>
</protein>
<dbReference type="InterPro" id="IPR000210">
    <property type="entry name" value="BTB/POZ_dom"/>
</dbReference>
<dbReference type="CDD" id="cd18186">
    <property type="entry name" value="BTB_POZ_ZBTB_KLHL-like"/>
    <property type="match status" value="1"/>
</dbReference>
<dbReference type="Pfam" id="PF00651">
    <property type="entry name" value="BTB"/>
    <property type="match status" value="1"/>
</dbReference>
<reference evidence="3" key="2">
    <citation type="submission" date="2020-10" db="UniProtKB">
        <authorList>
            <consortium name="WormBaseParasite"/>
        </authorList>
    </citation>
    <scope>IDENTIFICATION</scope>
</reference>
<dbReference type="InterPro" id="IPR011333">
    <property type="entry name" value="SKP1/BTB/POZ_sf"/>
</dbReference>
<dbReference type="PROSITE" id="PS50097">
    <property type="entry name" value="BTB"/>
    <property type="match status" value="1"/>
</dbReference>
<keyword evidence="2" id="KW-1185">Reference proteome</keyword>
<sequence length="263" mass="30221">MAKVVRDSIRLSINEVSIDNLDPKLFVSVKERRIENTDLKWTLPTFDRRFSTGETELTDFETASVGEKGFVKCEIEFVPLYSGVTLPNSTIEEFFKDAPRCESDAEIVVGNNRIKVHRYMLSLMSPVFQAYFQHDTQESQTGVINITDFEFQTVKNVIDFAYGRDIEEKPISEIIGMLQFADKYDIKTITKLENCLHTNLHPETFSTLAQHAWSFDNKELQTKCAQYYRDNVQVIALRHDFVELTPEVQNAVIRAAALQPPKP</sequence>
<dbReference type="AlphaFoldDB" id="A0A7E4VNM2"/>
<proteinExistence type="predicted"/>
<dbReference type="WBParaSite" id="Pan_g23025.t1">
    <property type="protein sequence ID" value="Pan_g23025.t1"/>
    <property type="gene ID" value="Pan_g23025"/>
</dbReference>
<organism evidence="2 3">
    <name type="scientific">Panagrellus redivivus</name>
    <name type="common">Microworm</name>
    <dbReference type="NCBI Taxonomy" id="6233"/>
    <lineage>
        <taxon>Eukaryota</taxon>
        <taxon>Metazoa</taxon>
        <taxon>Ecdysozoa</taxon>
        <taxon>Nematoda</taxon>
        <taxon>Chromadorea</taxon>
        <taxon>Rhabditida</taxon>
        <taxon>Tylenchina</taxon>
        <taxon>Panagrolaimomorpha</taxon>
        <taxon>Panagrolaimoidea</taxon>
        <taxon>Panagrolaimidae</taxon>
        <taxon>Panagrellus</taxon>
    </lineage>
</organism>
<name>A0A7E4VNM2_PANRE</name>
<dbReference type="SUPFAM" id="SSF54695">
    <property type="entry name" value="POZ domain"/>
    <property type="match status" value="1"/>
</dbReference>